<dbReference type="RefSeq" id="WP_194504158.1">
    <property type="nucleotide sequence ID" value="NZ_JADIVZ010000008.1"/>
</dbReference>
<evidence type="ECO:0000313" key="2">
    <source>
        <dbReference type="Proteomes" id="UP000656804"/>
    </source>
</evidence>
<name>A0A930Y6Z5_9ACTN</name>
<proteinExistence type="predicted"/>
<dbReference type="AlphaFoldDB" id="A0A930Y6Z5"/>
<organism evidence="1 2">
    <name type="scientific">Nocardioides acrostichi</name>
    <dbReference type="NCBI Taxonomy" id="2784339"/>
    <lineage>
        <taxon>Bacteria</taxon>
        <taxon>Bacillati</taxon>
        <taxon>Actinomycetota</taxon>
        <taxon>Actinomycetes</taxon>
        <taxon>Propionibacteriales</taxon>
        <taxon>Nocardioidaceae</taxon>
        <taxon>Nocardioides</taxon>
    </lineage>
</organism>
<dbReference type="EMBL" id="JADIVZ010000008">
    <property type="protein sequence ID" value="MBF4162890.1"/>
    <property type="molecule type" value="Genomic_DNA"/>
</dbReference>
<gene>
    <name evidence="1" type="ORF">ISG29_14440</name>
</gene>
<protein>
    <submittedName>
        <fullName evidence="1">Aminoglycoside phosphotransferase</fullName>
    </submittedName>
</protein>
<dbReference type="Proteomes" id="UP000656804">
    <property type="component" value="Unassembled WGS sequence"/>
</dbReference>
<reference evidence="1" key="1">
    <citation type="submission" date="2020-11" db="EMBL/GenBank/DDBJ databases">
        <title>Nocardioides sp. CBS4Y-1, whole genome shotgun sequence.</title>
        <authorList>
            <person name="Tuo L."/>
        </authorList>
    </citation>
    <scope>NUCLEOTIDE SEQUENCE</scope>
    <source>
        <strain evidence="1">CBS4Y-1</strain>
    </source>
</reference>
<comment type="caution">
    <text evidence="1">The sequence shown here is derived from an EMBL/GenBank/DDBJ whole genome shotgun (WGS) entry which is preliminary data.</text>
</comment>
<keyword evidence="2" id="KW-1185">Reference proteome</keyword>
<sequence>MDDGPSEQVLDLFAVPANPERLPGGPGRSVRAGDLVLSPGRDADVAAWLSPALARLGVRLDEDPRRTARDLRVGVPVPARDGSWVVEGWGATRFEPGTEVCHDVEVIRRAGHLLHAHLAVAFPTRPPLARTDRWARAEAVAFGEVPIPDDTPSAVRELTAAALAVADQAPSLEPAQLVHVDLAGNVLLDLAGAPLVVDVSPAWRAPSWAEAVAVLDAVASLGAPVGLAEGWRLGAQRGAWLRAGVFRLLSDPDPDVSALCGLLLGKRLNS</sequence>
<accession>A0A930Y6Z5</accession>
<evidence type="ECO:0000313" key="1">
    <source>
        <dbReference type="EMBL" id="MBF4162890.1"/>
    </source>
</evidence>